<dbReference type="RefSeq" id="WP_119792372.1">
    <property type="nucleotide sequence ID" value="NZ_QYZD01000004.1"/>
</dbReference>
<feature type="domain" description="HTH cro/C1-type" evidence="1">
    <location>
        <begin position="11"/>
        <end position="66"/>
    </location>
</feature>
<evidence type="ECO:0000313" key="2">
    <source>
        <dbReference type="EMBL" id="RJG25322.1"/>
    </source>
</evidence>
<dbReference type="Proteomes" id="UP000266177">
    <property type="component" value="Unassembled WGS sequence"/>
</dbReference>
<sequence>MAKVLSIGELIQSYRHNRDMTLPQLAELTGLHKGTISKVENGDIKKPEYKTIRPLVDALQIPLETLVELHITVEKRADSLLFVLQDVIRHSGTAELVTKVGRKFLESPSDDSEALVERLYDFTGHVENKEIKLALYQVIVDYSRDHGIMTYLARGLFQVYLIERDDFTRLRKVYDNGKHIVMYAHFLSAEDRITFHYKLGVHAYNLFMYPESIELALQVIQEAEPDNMYYVHALFILRGAYYQIGDYDKSEYYTRLYSQFDGPCIQENTLLMNAILNSKKGKLDVAISQLNSLLETCDRGLALSALNHLMIIYLQEHRLSEAEKLLSYPIHPEQIDANNPITISQLAEYYYHRAEYFIAVGEFERSIIEFLEGAFHFSRVDDARQEKQCIQQIIQSHLTQNIPMNLPTMEKLAEYYKRTDWEGLR</sequence>
<name>A0A3A3GQ21_PANTH</name>
<dbReference type="SUPFAM" id="SSF81901">
    <property type="entry name" value="HCP-like"/>
    <property type="match status" value="1"/>
</dbReference>
<organism evidence="2 3">
    <name type="scientific">Paenibacillus thiaminolyticus</name>
    <name type="common">Bacillus thiaminolyticus</name>
    <dbReference type="NCBI Taxonomy" id="49283"/>
    <lineage>
        <taxon>Bacteria</taxon>
        <taxon>Bacillati</taxon>
        <taxon>Bacillota</taxon>
        <taxon>Bacilli</taxon>
        <taxon>Bacillales</taxon>
        <taxon>Paenibacillaceae</taxon>
        <taxon>Paenibacillus</taxon>
    </lineage>
</organism>
<reference evidence="2 3" key="1">
    <citation type="submission" date="2018-09" db="EMBL/GenBank/DDBJ databases">
        <title>Paenibacillus SK2017-BO5.</title>
        <authorList>
            <person name="Piskunova J.V."/>
            <person name="Dubiley S.A."/>
            <person name="Severinov K.V."/>
        </authorList>
    </citation>
    <scope>NUCLEOTIDE SEQUENCE [LARGE SCALE GENOMIC DNA]</scope>
    <source>
        <strain evidence="2 3">BO5</strain>
    </source>
</reference>
<dbReference type="Gene3D" id="1.10.260.40">
    <property type="entry name" value="lambda repressor-like DNA-binding domains"/>
    <property type="match status" value="1"/>
</dbReference>
<dbReference type="PROSITE" id="PS50943">
    <property type="entry name" value="HTH_CROC1"/>
    <property type="match status" value="1"/>
</dbReference>
<dbReference type="CDD" id="cd00093">
    <property type="entry name" value="HTH_XRE"/>
    <property type="match status" value="1"/>
</dbReference>
<dbReference type="GO" id="GO:0003677">
    <property type="term" value="F:DNA binding"/>
    <property type="evidence" value="ECO:0007669"/>
    <property type="project" value="InterPro"/>
</dbReference>
<dbReference type="InterPro" id="IPR011990">
    <property type="entry name" value="TPR-like_helical_dom_sf"/>
</dbReference>
<dbReference type="SUPFAM" id="SSF47413">
    <property type="entry name" value="lambda repressor-like DNA-binding domains"/>
    <property type="match status" value="1"/>
</dbReference>
<accession>A0A3A3GQ21</accession>
<protein>
    <submittedName>
        <fullName evidence="2">XRE family transcriptional regulator</fullName>
    </submittedName>
</protein>
<comment type="caution">
    <text evidence="2">The sequence shown here is derived from an EMBL/GenBank/DDBJ whole genome shotgun (WGS) entry which is preliminary data.</text>
</comment>
<gene>
    <name evidence="2" type="ORF">DQX05_07755</name>
</gene>
<evidence type="ECO:0000259" key="1">
    <source>
        <dbReference type="PROSITE" id="PS50943"/>
    </source>
</evidence>
<evidence type="ECO:0000313" key="3">
    <source>
        <dbReference type="Proteomes" id="UP000266177"/>
    </source>
</evidence>
<dbReference type="Gene3D" id="1.25.40.10">
    <property type="entry name" value="Tetratricopeptide repeat domain"/>
    <property type="match status" value="1"/>
</dbReference>
<dbReference type="AlphaFoldDB" id="A0A3A3GQ21"/>
<proteinExistence type="predicted"/>
<dbReference type="EMBL" id="QYZD01000004">
    <property type="protein sequence ID" value="RJG25322.1"/>
    <property type="molecule type" value="Genomic_DNA"/>
</dbReference>
<dbReference type="Pfam" id="PF13560">
    <property type="entry name" value="HTH_31"/>
    <property type="match status" value="1"/>
</dbReference>
<dbReference type="SMART" id="SM00530">
    <property type="entry name" value="HTH_XRE"/>
    <property type="match status" value="1"/>
</dbReference>
<dbReference type="InterPro" id="IPR010982">
    <property type="entry name" value="Lambda_DNA-bd_dom_sf"/>
</dbReference>
<dbReference type="OrthoDB" id="2508844at2"/>
<dbReference type="InterPro" id="IPR001387">
    <property type="entry name" value="Cro/C1-type_HTH"/>
</dbReference>